<gene>
    <name evidence="2" type="primary">LOC125179354</name>
</gene>
<dbReference type="GeneID" id="125179354"/>
<evidence type="ECO:0000313" key="1">
    <source>
        <dbReference type="Proteomes" id="UP000694843"/>
    </source>
</evidence>
<dbReference type="Gene3D" id="3.30.70.270">
    <property type="match status" value="1"/>
</dbReference>
<evidence type="ECO:0000313" key="2">
    <source>
        <dbReference type="RefSeq" id="XP_047741013.1"/>
    </source>
</evidence>
<dbReference type="InterPro" id="IPR043502">
    <property type="entry name" value="DNA/RNA_pol_sf"/>
</dbReference>
<keyword evidence="1" id="KW-1185">Reference proteome</keyword>
<organism evidence="1 2">
    <name type="scientific">Hyalella azteca</name>
    <name type="common">Amphipod</name>
    <dbReference type="NCBI Taxonomy" id="294128"/>
    <lineage>
        <taxon>Eukaryota</taxon>
        <taxon>Metazoa</taxon>
        <taxon>Ecdysozoa</taxon>
        <taxon>Arthropoda</taxon>
        <taxon>Crustacea</taxon>
        <taxon>Multicrustacea</taxon>
        <taxon>Malacostraca</taxon>
        <taxon>Eumalacostraca</taxon>
        <taxon>Peracarida</taxon>
        <taxon>Amphipoda</taxon>
        <taxon>Senticaudata</taxon>
        <taxon>Talitrida</taxon>
        <taxon>Talitroidea</taxon>
        <taxon>Hyalellidae</taxon>
        <taxon>Hyalella</taxon>
    </lineage>
</organism>
<dbReference type="PANTHER" id="PTHR47331">
    <property type="entry name" value="PHD-TYPE DOMAIN-CONTAINING PROTEIN"/>
    <property type="match status" value="1"/>
</dbReference>
<dbReference type="OrthoDB" id="6382028at2759"/>
<dbReference type="PANTHER" id="PTHR47331:SF1">
    <property type="entry name" value="GAG-LIKE PROTEIN"/>
    <property type="match status" value="1"/>
</dbReference>
<proteinExistence type="predicted"/>
<dbReference type="Proteomes" id="UP000694843">
    <property type="component" value="Unplaced"/>
</dbReference>
<name>A0A979FUU8_HYAAZ</name>
<reference evidence="2" key="1">
    <citation type="submission" date="2025-08" db="UniProtKB">
        <authorList>
            <consortium name="RefSeq"/>
        </authorList>
    </citation>
    <scope>IDENTIFICATION</scope>
    <source>
        <tissue evidence="2">Whole organism</tissue>
    </source>
</reference>
<dbReference type="KEGG" id="hazt:125179354"/>
<dbReference type="InterPro" id="IPR043128">
    <property type="entry name" value="Rev_trsase/Diguanyl_cyclase"/>
</dbReference>
<accession>A0A979FUU8</accession>
<dbReference type="SUPFAM" id="SSF56672">
    <property type="entry name" value="DNA/RNA polymerases"/>
    <property type="match status" value="1"/>
</dbReference>
<dbReference type="OMA" id="NCIGQET"/>
<dbReference type="GO" id="GO:0071897">
    <property type="term" value="P:DNA biosynthetic process"/>
    <property type="evidence" value="ECO:0007669"/>
    <property type="project" value="UniProtKB-ARBA"/>
</dbReference>
<dbReference type="RefSeq" id="XP_047741013.1">
    <property type="nucleotide sequence ID" value="XM_047885057.1"/>
</dbReference>
<sequence>MYQTVNQLNERHSCINFVLDPQICHPDPLSSILDDRSVEGHIEKLFDLETIGIKEDDPASNSDQIQIEEFSNSIEKVDGQYQVSLPWDKDKLALVNDGFAVSRAVVERVIKNLDSKGKLADYHDVFQQQLRDGIIEEIPLHSSDESERVYIPHRAVIREDPNVTTKIRPVLNCSLKVGKNPSLNEAAFPGVDLMNDLLGILIKVRCDNYLVMSDVKKAFLQIKLASVKDRNKFCILWKVDGRLVVYRYKTIVFGFVSSPFILNYLVKHHVKNYPQDLCSQFLSETIYVDNLFMTGNSPEQVLILYKQAYERMLEAGFDLGSWSSNCEELVLQCQRDGRAADHGTSHEKLLGYHYLPRKDKLTVVVDHNLNPLCCLPKVKLLL</sequence>
<dbReference type="AlphaFoldDB" id="A0A979FUU8"/>
<dbReference type="Gene3D" id="3.10.10.10">
    <property type="entry name" value="HIV Type 1 Reverse Transcriptase, subunit A, domain 1"/>
    <property type="match status" value="1"/>
</dbReference>
<protein>
    <submittedName>
        <fullName evidence="2">Uncharacterized protein LOC125179354</fullName>
    </submittedName>
</protein>